<comment type="caution">
    <text evidence="1">The sequence shown here is derived from an EMBL/GenBank/DDBJ whole genome shotgun (WGS) entry which is preliminary data.</text>
</comment>
<reference evidence="1 2" key="1">
    <citation type="submission" date="2024-02" db="EMBL/GenBank/DDBJ databases">
        <title>A draft genome for the cacao thread blight pathogen Marasmius crinis-equi.</title>
        <authorList>
            <person name="Cohen S.P."/>
            <person name="Baruah I.K."/>
            <person name="Amoako-Attah I."/>
            <person name="Bukari Y."/>
            <person name="Meinhardt L.W."/>
            <person name="Bailey B.A."/>
        </authorList>
    </citation>
    <scope>NUCLEOTIDE SEQUENCE [LARGE SCALE GENOMIC DNA]</scope>
    <source>
        <strain evidence="1 2">GH-76</strain>
    </source>
</reference>
<evidence type="ECO:0000313" key="2">
    <source>
        <dbReference type="Proteomes" id="UP001465976"/>
    </source>
</evidence>
<proteinExistence type="predicted"/>
<sequence length="64" mass="6971">MLLANTFSRIIQAVGTIWLHAVESPEAYPKAVVVDVSSHDGRSMDNDMATVSSLGEVVSERLIR</sequence>
<evidence type="ECO:0000313" key="1">
    <source>
        <dbReference type="EMBL" id="KAL0568575.1"/>
    </source>
</evidence>
<protein>
    <submittedName>
        <fullName evidence="1">Uncharacterized protein</fullName>
    </submittedName>
</protein>
<name>A0ABR3F060_9AGAR</name>
<dbReference type="EMBL" id="JBAHYK010001303">
    <property type="protein sequence ID" value="KAL0568575.1"/>
    <property type="molecule type" value="Genomic_DNA"/>
</dbReference>
<accession>A0ABR3F060</accession>
<keyword evidence="2" id="KW-1185">Reference proteome</keyword>
<organism evidence="1 2">
    <name type="scientific">Marasmius crinis-equi</name>
    <dbReference type="NCBI Taxonomy" id="585013"/>
    <lineage>
        <taxon>Eukaryota</taxon>
        <taxon>Fungi</taxon>
        <taxon>Dikarya</taxon>
        <taxon>Basidiomycota</taxon>
        <taxon>Agaricomycotina</taxon>
        <taxon>Agaricomycetes</taxon>
        <taxon>Agaricomycetidae</taxon>
        <taxon>Agaricales</taxon>
        <taxon>Marasmiineae</taxon>
        <taxon>Marasmiaceae</taxon>
        <taxon>Marasmius</taxon>
    </lineage>
</organism>
<dbReference type="Proteomes" id="UP001465976">
    <property type="component" value="Unassembled WGS sequence"/>
</dbReference>
<feature type="non-terminal residue" evidence="1">
    <location>
        <position position="64"/>
    </location>
</feature>
<gene>
    <name evidence="1" type="ORF">V5O48_013412</name>
</gene>